<dbReference type="RefSeq" id="XP_021093466.1">
    <property type="nucleotide sequence ID" value="XM_021237807.1"/>
</dbReference>
<evidence type="ECO:0000313" key="2">
    <source>
        <dbReference type="Proteomes" id="UP000694906"/>
    </source>
</evidence>
<proteinExistence type="predicted"/>
<name>A0AAX6R9A6_HETGA</name>
<reference evidence="3" key="1">
    <citation type="submission" date="2025-08" db="UniProtKB">
        <authorList>
            <consortium name="RefSeq"/>
        </authorList>
    </citation>
    <scope>IDENTIFICATION</scope>
</reference>
<evidence type="ECO:0000256" key="1">
    <source>
        <dbReference type="SAM" id="MobiDB-lite"/>
    </source>
</evidence>
<accession>A0AAX6R9A6</accession>
<dbReference type="InterPro" id="IPR031487">
    <property type="entry name" value="DUF4687"/>
</dbReference>
<dbReference type="Proteomes" id="UP000694906">
    <property type="component" value="Unplaced"/>
</dbReference>
<keyword evidence="2" id="KW-1185">Reference proteome</keyword>
<dbReference type="Pfam" id="PF15747">
    <property type="entry name" value="DUF4687"/>
    <property type="match status" value="1"/>
</dbReference>
<dbReference type="PANTHER" id="PTHR16445">
    <property type="entry name" value="SIMILAR TO HYPOTHETICAL PROTEIN FLJ20010"/>
    <property type="match status" value="1"/>
</dbReference>
<protein>
    <submittedName>
        <fullName evidence="3">Uncharacterized protein C11orf71 homolog</fullName>
    </submittedName>
</protein>
<gene>
    <name evidence="3" type="primary">CUNH11orf71</name>
</gene>
<dbReference type="AlphaFoldDB" id="A0AAX6R9A6"/>
<dbReference type="GeneID" id="101717358"/>
<dbReference type="CTD" id="101644183"/>
<feature type="region of interest" description="Disordered" evidence="1">
    <location>
        <begin position="65"/>
        <end position="86"/>
    </location>
</feature>
<evidence type="ECO:0000313" key="3">
    <source>
        <dbReference type="RefSeq" id="XP_021093466.1"/>
    </source>
</evidence>
<dbReference type="PANTHER" id="PTHR16445:SF0">
    <property type="entry name" value="GENE 5617-RELATED"/>
    <property type="match status" value="1"/>
</dbReference>
<sequence>MALNYVTISASDQGIRVTHRTNHGDLGQSALALAMVAGDSFLVGRPERLYPGTRPAVRLSVQTEARRMPGGQNPTRPIRGRELEGGRRIGPSGFSLYLIPRVDSVC</sequence>
<organism evidence="2 3">
    <name type="scientific">Heterocephalus glaber</name>
    <name type="common">Naked mole rat</name>
    <dbReference type="NCBI Taxonomy" id="10181"/>
    <lineage>
        <taxon>Eukaryota</taxon>
        <taxon>Metazoa</taxon>
        <taxon>Chordata</taxon>
        <taxon>Craniata</taxon>
        <taxon>Vertebrata</taxon>
        <taxon>Euteleostomi</taxon>
        <taxon>Mammalia</taxon>
        <taxon>Eutheria</taxon>
        <taxon>Euarchontoglires</taxon>
        <taxon>Glires</taxon>
        <taxon>Rodentia</taxon>
        <taxon>Hystricomorpha</taxon>
        <taxon>Bathyergidae</taxon>
        <taxon>Heterocephalus</taxon>
    </lineage>
</organism>